<keyword evidence="3 6" id="KW-0812">Transmembrane</keyword>
<feature type="transmembrane region" description="Helical" evidence="6">
    <location>
        <begin position="316"/>
        <end position="336"/>
    </location>
</feature>
<dbReference type="AlphaFoldDB" id="A0A2W7MV98"/>
<keyword evidence="4 6" id="KW-1133">Transmembrane helix</keyword>
<feature type="transmembrane region" description="Helical" evidence="6">
    <location>
        <begin position="155"/>
        <end position="178"/>
    </location>
</feature>
<feature type="transmembrane region" description="Helical" evidence="6">
    <location>
        <begin position="124"/>
        <end position="143"/>
    </location>
</feature>
<dbReference type="OrthoDB" id="9768329at2"/>
<evidence type="ECO:0000256" key="4">
    <source>
        <dbReference type="ARBA" id="ARBA00022989"/>
    </source>
</evidence>
<dbReference type="PANTHER" id="PTHR22773">
    <property type="entry name" value="NADH DEHYDROGENASE"/>
    <property type="match status" value="1"/>
</dbReference>
<dbReference type="InterPro" id="IPR010096">
    <property type="entry name" value="NADH-Q_OxRdtase_suN/2"/>
</dbReference>
<dbReference type="GO" id="GO:0042773">
    <property type="term" value="P:ATP synthesis coupled electron transport"/>
    <property type="evidence" value="ECO:0007669"/>
    <property type="project" value="InterPro"/>
</dbReference>
<feature type="transmembrane region" description="Helical" evidence="6">
    <location>
        <begin position="356"/>
        <end position="379"/>
    </location>
</feature>
<dbReference type="HAMAP" id="MF_00445">
    <property type="entry name" value="NDH1_NuoN_1"/>
    <property type="match status" value="1"/>
</dbReference>
<protein>
    <recommendedName>
        <fullName evidence="6">NADH-quinone oxidoreductase subunit N</fullName>
        <ecNumber evidence="6">7.1.1.-</ecNumber>
    </recommendedName>
    <alternativeName>
        <fullName evidence="6">NADH dehydrogenase I subunit N</fullName>
    </alternativeName>
    <alternativeName>
        <fullName evidence="6">NDH-1 subunit N</fullName>
    </alternativeName>
</protein>
<evidence type="ECO:0000259" key="8">
    <source>
        <dbReference type="Pfam" id="PF00361"/>
    </source>
</evidence>
<dbReference type="RefSeq" id="WP_111538845.1">
    <property type="nucleotide sequence ID" value="NZ_QKZL01000029.1"/>
</dbReference>
<gene>
    <name evidence="6" type="primary">nuoN</name>
    <name evidence="9" type="ORF">LX81_03837</name>
</gene>
<evidence type="ECO:0000313" key="9">
    <source>
        <dbReference type="EMBL" id="PZX11760.1"/>
    </source>
</evidence>
<evidence type="ECO:0000313" key="10">
    <source>
        <dbReference type="Proteomes" id="UP000248916"/>
    </source>
</evidence>
<keyword evidence="6" id="KW-1003">Cell membrane</keyword>
<comment type="caution">
    <text evidence="9">The sequence shown here is derived from an EMBL/GenBank/DDBJ whole genome shotgun (WGS) entry which is preliminary data.</text>
</comment>
<comment type="similarity">
    <text evidence="6">Belongs to the complex I subunit 2 family.</text>
</comment>
<sequence length="464" mass="47593">MPIGDLAPEIAVLVGAVLVLLAAMALPQRRHGVCAGLALLVLAIAATLATAQLGAHRLTFSGTFALDGATGVARLLILGATALCIGLFPRWFATDRRHGEFYAMVLFSALGAMAMAGAADLMQLAMGILLSSVTGYVLAAWHRDWAISLEAGMKYFLVGALANALLVIGIVLVMGMTGTTDYAALRTADLTAPLALIGLMLVLVGFLFKLGAVPAHTWVPDVAEGAPAPVAAFLTTVPKIAAALALIRLVALVPAEGSSLRLLVALLAAATMTLGNLAALWQDDVRRLIGWSSVSQAGYALMAVAVIGLSDRALPALIAFIGAYVVANIAALAAIVHLRGRTAITGFAGLIRSQPLAAGTLILAFLSLVGIPPLVGFGGKFVLFLAAMDGGYAWLAVVAVANSVLSLFYYARVIGPVTFGTSDERVEALGAPSKAVMLLALVGVALGSSVLLFVWSALPVTALP</sequence>
<evidence type="ECO:0000256" key="1">
    <source>
        <dbReference type="ARBA" id="ARBA00002378"/>
    </source>
</evidence>
<dbReference type="GO" id="GO:0012505">
    <property type="term" value="C:endomembrane system"/>
    <property type="evidence" value="ECO:0007669"/>
    <property type="project" value="UniProtKB-SubCell"/>
</dbReference>
<feature type="transmembrane region" description="Helical" evidence="6">
    <location>
        <begin position="230"/>
        <end position="250"/>
    </location>
</feature>
<keyword evidence="10" id="KW-1185">Reference proteome</keyword>
<dbReference type="EC" id="7.1.1.-" evidence="6"/>
<keyword evidence="6" id="KW-1278">Translocase</keyword>
<name>A0A2W7MV98_9RHOB</name>
<proteinExistence type="inferred from homology"/>
<feature type="transmembrane region" description="Helical" evidence="6">
    <location>
        <begin position="288"/>
        <end position="310"/>
    </location>
</feature>
<dbReference type="Pfam" id="PF00361">
    <property type="entry name" value="Proton_antipo_M"/>
    <property type="match status" value="1"/>
</dbReference>
<feature type="transmembrane region" description="Helical" evidence="6">
    <location>
        <begin position="391"/>
        <end position="414"/>
    </location>
</feature>
<comment type="subcellular location">
    <subcellularLocation>
        <location evidence="6">Cell membrane</location>
        <topology evidence="6">Multi-pass membrane protein</topology>
    </subcellularLocation>
    <subcellularLocation>
        <location evidence="2">Endomembrane system</location>
        <topology evidence="2">Multi-pass membrane protein</topology>
    </subcellularLocation>
    <subcellularLocation>
        <location evidence="7">Membrane</location>
        <topology evidence="7">Multi-pass membrane protein</topology>
    </subcellularLocation>
</comment>
<accession>A0A2W7MV98</accession>
<keyword evidence="6" id="KW-0874">Quinone</keyword>
<evidence type="ECO:0000256" key="5">
    <source>
        <dbReference type="ARBA" id="ARBA00023136"/>
    </source>
</evidence>
<evidence type="ECO:0000256" key="3">
    <source>
        <dbReference type="ARBA" id="ARBA00022692"/>
    </source>
</evidence>
<feature type="domain" description="NADH:quinone oxidoreductase/Mrp antiporter transmembrane" evidence="8">
    <location>
        <begin position="118"/>
        <end position="406"/>
    </location>
</feature>
<feature type="transmembrane region" description="Helical" evidence="6">
    <location>
        <begin position="262"/>
        <end position="281"/>
    </location>
</feature>
<organism evidence="9 10">
    <name type="scientific">Palleronia aestuarii</name>
    <dbReference type="NCBI Taxonomy" id="568105"/>
    <lineage>
        <taxon>Bacteria</taxon>
        <taxon>Pseudomonadati</taxon>
        <taxon>Pseudomonadota</taxon>
        <taxon>Alphaproteobacteria</taxon>
        <taxon>Rhodobacterales</taxon>
        <taxon>Roseobacteraceae</taxon>
        <taxon>Palleronia</taxon>
    </lineage>
</organism>
<dbReference type="GO" id="GO:0005886">
    <property type="term" value="C:plasma membrane"/>
    <property type="evidence" value="ECO:0007669"/>
    <property type="project" value="UniProtKB-SubCell"/>
</dbReference>
<feature type="transmembrane region" description="Helical" evidence="6">
    <location>
        <begin position="71"/>
        <end position="89"/>
    </location>
</feature>
<dbReference type="GO" id="GO:0050136">
    <property type="term" value="F:NADH dehydrogenase (quinone) (non-electrogenic) activity"/>
    <property type="evidence" value="ECO:0007669"/>
    <property type="project" value="UniProtKB-UniRule"/>
</dbReference>
<evidence type="ECO:0000256" key="6">
    <source>
        <dbReference type="HAMAP-Rule" id="MF_00445"/>
    </source>
</evidence>
<feature type="transmembrane region" description="Helical" evidence="6">
    <location>
        <begin position="6"/>
        <end position="26"/>
    </location>
</feature>
<evidence type="ECO:0000256" key="2">
    <source>
        <dbReference type="ARBA" id="ARBA00004127"/>
    </source>
</evidence>
<evidence type="ECO:0000256" key="7">
    <source>
        <dbReference type="RuleBase" id="RU000320"/>
    </source>
</evidence>
<dbReference type="Proteomes" id="UP000248916">
    <property type="component" value="Unassembled WGS sequence"/>
</dbReference>
<feature type="transmembrane region" description="Helical" evidence="6">
    <location>
        <begin position="190"/>
        <end position="210"/>
    </location>
</feature>
<feature type="transmembrane region" description="Helical" evidence="6">
    <location>
        <begin position="435"/>
        <end position="458"/>
    </location>
</feature>
<dbReference type="InterPro" id="IPR001750">
    <property type="entry name" value="ND/Mrp_TM"/>
</dbReference>
<keyword evidence="6" id="KW-0813">Transport</keyword>
<dbReference type="GO" id="GO:0048038">
    <property type="term" value="F:quinone binding"/>
    <property type="evidence" value="ECO:0007669"/>
    <property type="project" value="UniProtKB-KW"/>
</dbReference>
<comment type="subunit">
    <text evidence="6">NDH-1 is composed of 14 different subunits. Subunits NuoA, H, J, K, L, M, N constitute the membrane sector of the complex.</text>
</comment>
<comment type="function">
    <text evidence="1 6">NDH-1 shuttles electrons from NADH, via FMN and iron-sulfur (Fe-S) centers, to quinones in the respiratory chain. The immediate electron acceptor for the enzyme in this species is believed to be ubiquinone. Couples the redox reaction to proton translocation (for every two electrons transferred, four hydrogen ions are translocated across the cytoplasmic membrane), and thus conserves the redox energy in a proton gradient.</text>
</comment>
<keyword evidence="5 6" id="KW-0472">Membrane</keyword>
<keyword evidence="6" id="KW-0520">NAD</keyword>
<feature type="transmembrane region" description="Helical" evidence="6">
    <location>
        <begin position="33"/>
        <end position="51"/>
    </location>
</feature>
<dbReference type="GO" id="GO:0008137">
    <property type="term" value="F:NADH dehydrogenase (ubiquinone) activity"/>
    <property type="evidence" value="ECO:0007669"/>
    <property type="project" value="InterPro"/>
</dbReference>
<keyword evidence="6" id="KW-0830">Ubiquinone</keyword>
<reference evidence="9 10" key="1">
    <citation type="submission" date="2018-06" db="EMBL/GenBank/DDBJ databases">
        <title>Genomic Encyclopedia of Archaeal and Bacterial Type Strains, Phase II (KMG-II): from individual species to whole genera.</title>
        <authorList>
            <person name="Goeker M."/>
        </authorList>
    </citation>
    <scope>NUCLEOTIDE SEQUENCE [LARGE SCALE GENOMIC DNA]</scope>
    <source>
        <strain evidence="9 10">DSM 22009</strain>
    </source>
</reference>
<comment type="catalytic activity">
    <reaction evidence="6">
        <text>a quinone + NADH + 5 H(+)(in) = a quinol + NAD(+) + 4 H(+)(out)</text>
        <dbReference type="Rhea" id="RHEA:57888"/>
        <dbReference type="ChEBI" id="CHEBI:15378"/>
        <dbReference type="ChEBI" id="CHEBI:24646"/>
        <dbReference type="ChEBI" id="CHEBI:57540"/>
        <dbReference type="ChEBI" id="CHEBI:57945"/>
        <dbReference type="ChEBI" id="CHEBI:132124"/>
    </reaction>
</comment>
<dbReference type="EMBL" id="QKZL01000029">
    <property type="protein sequence ID" value="PZX11760.1"/>
    <property type="molecule type" value="Genomic_DNA"/>
</dbReference>
<feature type="transmembrane region" description="Helical" evidence="6">
    <location>
        <begin position="101"/>
        <end position="118"/>
    </location>
</feature>